<keyword evidence="5" id="KW-1185">Reference proteome</keyword>
<keyword evidence="1" id="KW-0813">Transport</keyword>
<dbReference type="InterPro" id="IPR058627">
    <property type="entry name" value="MdtA-like_C"/>
</dbReference>
<dbReference type="EMBL" id="JAXOJX010000118">
    <property type="protein sequence ID" value="MDZ5461481.1"/>
    <property type="molecule type" value="Genomic_DNA"/>
</dbReference>
<feature type="domain" description="Multidrug resistance protein MdtA-like C-terminal permuted SH3" evidence="3">
    <location>
        <begin position="318"/>
        <end position="376"/>
    </location>
</feature>
<comment type="caution">
    <text evidence="4">The sequence shown here is derived from an EMBL/GenBank/DDBJ whole genome shotgun (WGS) entry which is preliminary data.</text>
</comment>
<evidence type="ECO:0000313" key="5">
    <source>
        <dbReference type="Proteomes" id="UP001293718"/>
    </source>
</evidence>
<keyword evidence="2" id="KW-0732">Signal</keyword>
<evidence type="ECO:0000256" key="1">
    <source>
        <dbReference type="ARBA" id="ARBA00022448"/>
    </source>
</evidence>
<dbReference type="Gene3D" id="2.40.420.20">
    <property type="match status" value="1"/>
</dbReference>
<dbReference type="PANTHER" id="PTHR30097">
    <property type="entry name" value="CATION EFFLUX SYSTEM PROTEIN CUSB"/>
    <property type="match status" value="1"/>
</dbReference>
<dbReference type="Gene3D" id="1.10.287.470">
    <property type="entry name" value="Helix hairpin bin"/>
    <property type="match status" value="1"/>
</dbReference>
<evidence type="ECO:0000259" key="3">
    <source>
        <dbReference type="Pfam" id="PF25967"/>
    </source>
</evidence>
<accession>A0ABU5IRF8</accession>
<dbReference type="InterPro" id="IPR051909">
    <property type="entry name" value="MFP_Cation_Efflux"/>
</dbReference>
<feature type="chain" id="PRO_5045451387" evidence="2">
    <location>
        <begin position="19"/>
        <end position="383"/>
    </location>
</feature>
<gene>
    <name evidence="4" type="ORF">SM757_33380</name>
</gene>
<proteinExistence type="predicted"/>
<evidence type="ECO:0000313" key="4">
    <source>
        <dbReference type="EMBL" id="MDZ5461481.1"/>
    </source>
</evidence>
<dbReference type="Pfam" id="PF25967">
    <property type="entry name" value="RND-MFP_C"/>
    <property type="match status" value="1"/>
</dbReference>
<dbReference type="Gene3D" id="2.40.50.100">
    <property type="match status" value="1"/>
</dbReference>
<feature type="signal peptide" evidence="2">
    <location>
        <begin position="1"/>
        <end position="18"/>
    </location>
</feature>
<dbReference type="PANTHER" id="PTHR30097:SF4">
    <property type="entry name" value="SLR6042 PROTEIN"/>
    <property type="match status" value="1"/>
</dbReference>
<protein>
    <submittedName>
        <fullName evidence="4">HlyD family efflux transporter periplasmic adaptor subunit</fullName>
    </submittedName>
</protein>
<dbReference type="RefSeq" id="WP_322468633.1">
    <property type="nucleotide sequence ID" value="NZ_JAXOJX010000118.1"/>
</dbReference>
<dbReference type="Proteomes" id="UP001293718">
    <property type="component" value="Unassembled WGS sequence"/>
</dbReference>
<name>A0ABU5IRF8_9BURK</name>
<evidence type="ECO:0000256" key="2">
    <source>
        <dbReference type="SAM" id="SignalP"/>
    </source>
</evidence>
<reference evidence="4 5" key="1">
    <citation type="submission" date="2023-11" db="EMBL/GenBank/DDBJ databases">
        <title>Draft genome of Azohydromonas lata strain H1 (DSM1123), a polyhydroxyalkanoate producer.</title>
        <authorList>
            <person name="Traversa D."/>
            <person name="D'Addabbo P."/>
            <person name="Pazzani C."/>
            <person name="Manzari C."/>
            <person name="Chiara M."/>
            <person name="Scrascia M."/>
        </authorList>
    </citation>
    <scope>NUCLEOTIDE SEQUENCE [LARGE SCALE GENOMIC DNA]</scope>
    <source>
        <strain evidence="4 5">H1</strain>
    </source>
</reference>
<sequence>MALAALLSLTALAPTAHAHGDEDHSHEAPKAAIPVNKPAANAADAAPAGAASLEASARLADGSLFVPKHVQRLLAVRTVPVTEGALSAAVELNGRVVTEPGSGGRIQATQAGTVVPAGKGFPALGQKVRKGEVVAWLRPTASSLERGDRVGQQAELGAQTALAERRIARLEQLEGSVPAKEIEAARVELQALKKRQAALAAALDAPQPLASPVDGVISAVDIVAGEVVDAKALLFEVVDPTRLAVEAPAYDLELPSKVLSAEGLAGGRLLKLQVAGAGRLLRDQALPMRFRVLDAAAPLAVGQPVKVTLRTRGTAQGVALPASAVTRNAAGETVVWVHEDPERFEPRRVRPQPLGADTVAVREGLKAGERVVTSGAALLAQVR</sequence>
<organism evidence="4 5">
    <name type="scientific">Azohydromonas lata</name>
    <dbReference type="NCBI Taxonomy" id="45677"/>
    <lineage>
        <taxon>Bacteria</taxon>
        <taxon>Pseudomonadati</taxon>
        <taxon>Pseudomonadota</taxon>
        <taxon>Betaproteobacteria</taxon>
        <taxon>Burkholderiales</taxon>
        <taxon>Sphaerotilaceae</taxon>
        <taxon>Azohydromonas</taxon>
    </lineage>
</organism>